<sequence length="95" mass="11464">MAFTQNLIAIYHFIPFILILFFPSITMDVFKIKYSFLDREKIQCDLDFVKRLESKIINLIEKLLNLMTIKRPSRNIPYQLVIKQNSEENDYLLYK</sequence>
<dbReference type="EMBL" id="REGN01000367">
    <property type="protein sequence ID" value="RNA42416.1"/>
    <property type="molecule type" value="Genomic_DNA"/>
</dbReference>
<protein>
    <submittedName>
        <fullName evidence="2">Uncharacterized protein</fullName>
    </submittedName>
</protein>
<evidence type="ECO:0000313" key="2">
    <source>
        <dbReference type="EMBL" id="RNA42416.1"/>
    </source>
</evidence>
<feature type="transmembrane region" description="Helical" evidence="1">
    <location>
        <begin position="6"/>
        <end position="30"/>
    </location>
</feature>
<gene>
    <name evidence="2" type="ORF">BpHYR1_008053</name>
</gene>
<evidence type="ECO:0000256" key="1">
    <source>
        <dbReference type="SAM" id="Phobius"/>
    </source>
</evidence>
<dbReference type="AlphaFoldDB" id="A0A3M7T320"/>
<comment type="caution">
    <text evidence="2">The sequence shown here is derived from an EMBL/GenBank/DDBJ whole genome shotgun (WGS) entry which is preliminary data.</text>
</comment>
<reference evidence="2 3" key="1">
    <citation type="journal article" date="2018" name="Sci. Rep.">
        <title>Genomic signatures of local adaptation to the degree of environmental predictability in rotifers.</title>
        <authorList>
            <person name="Franch-Gras L."/>
            <person name="Hahn C."/>
            <person name="Garcia-Roger E.M."/>
            <person name="Carmona M.J."/>
            <person name="Serra M."/>
            <person name="Gomez A."/>
        </authorList>
    </citation>
    <scope>NUCLEOTIDE SEQUENCE [LARGE SCALE GENOMIC DNA]</scope>
    <source>
        <strain evidence="2">HYR1</strain>
    </source>
</reference>
<evidence type="ECO:0000313" key="3">
    <source>
        <dbReference type="Proteomes" id="UP000276133"/>
    </source>
</evidence>
<name>A0A3M7T320_BRAPC</name>
<dbReference type="Proteomes" id="UP000276133">
    <property type="component" value="Unassembled WGS sequence"/>
</dbReference>
<proteinExistence type="predicted"/>
<keyword evidence="1" id="KW-0472">Membrane</keyword>
<accession>A0A3M7T320</accession>
<organism evidence="2 3">
    <name type="scientific">Brachionus plicatilis</name>
    <name type="common">Marine rotifer</name>
    <name type="synonym">Brachionus muelleri</name>
    <dbReference type="NCBI Taxonomy" id="10195"/>
    <lineage>
        <taxon>Eukaryota</taxon>
        <taxon>Metazoa</taxon>
        <taxon>Spiralia</taxon>
        <taxon>Gnathifera</taxon>
        <taxon>Rotifera</taxon>
        <taxon>Eurotatoria</taxon>
        <taxon>Monogononta</taxon>
        <taxon>Pseudotrocha</taxon>
        <taxon>Ploima</taxon>
        <taxon>Brachionidae</taxon>
        <taxon>Brachionus</taxon>
    </lineage>
</organism>
<keyword evidence="1" id="KW-0812">Transmembrane</keyword>
<keyword evidence="1" id="KW-1133">Transmembrane helix</keyword>
<keyword evidence="3" id="KW-1185">Reference proteome</keyword>